<dbReference type="PANTHER" id="PTHR43142:SF8">
    <property type="entry name" value="CARBOXYLIC ESTER HYDROLASE"/>
    <property type="match status" value="1"/>
</dbReference>
<keyword evidence="3 6" id="KW-0378">Hydrolase</keyword>
<dbReference type="EMBL" id="CP014503">
    <property type="protein sequence ID" value="ANB14637.1"/>
    <property type="molecule type" value="Genomic_DNA"/>
</dbReference>
<dbReference type="GO" id="GO:0016042">
    <property type="term" value="P:lipid catabolic process"/>
    <property type="evidence" value="ECO:0007669"/>
    <property type="project" value="UniProtKB-KW"/>
</dbReference>
<dbReference type="PROSITE" id="PS00122">
    <property type="entry name" value="CARBOXYLESTERASE_B_1"/>
    <property type="match status" value="1"/>
</dbReference>
<dbReference type="ESTHER" id="9asco-a0a161hm45">
    <property type="family name" value="Fungal_carboxylesterase_lipase"/>
</dbReference>
<evidence type="ECO:0000259" key="7">
    <source>
        <dbReference type="Pfam" id="PF00135"/>
    </source>
</evidence>
<evidence type="ECO:0000256" key="1">
    <source>
        <dbReference type="ARBA" id="ARBA00001024"/>
    </source>
</evidence>
<dbReference type="GO" id="GO:0004806">
    <property type="term" value="F:triacylglycerol lipase activity"/>
    <property type="evidence" value="ECO:0007669"/>
    <property type="project" value="UniProtKB-EC"/>
</dbReference>
<protein>
    <recommendedName>
        <fullName evidence="6">Carboxylic ester hydrolase</fullName>
        <ecNumber evidence="6">3.1.1.-</ecNumber>
    </recommendedName>
</protein>
<reference evidence="8 9" key="1">
    <citation type="submission" date="2016-02" db="EMBL/GenBank/DDBJ databases">
        <title>Complete genome sequence and transcriptome regulation of the pentose utilising yeast Sugiyamaella lignohabitans.</title>
        <authorList>
            <person name="Bellasio M."/>
            <person name="Peymann A."/>
            <person name="Valli M."/>
            <person name="Sipitzky M."/>
            <person name="Graf A."/>
            <person name="Sauer M."/>
            <person name="Marx H."/>
            <person name="Mattanovich D."/>
        </authorList>
    </citation>
    <scope>NUCLEOTIDE SEQUENCE [LARGE SCALE GENOMIC DNA]</scope>
    <source>
        <strain evidence="8 9">CBS 10342</strain>
    </source>
</reference>
<dbReference type="InterPro" id="IPR029058">
    <property type="entry name" value="AB_hydrolase_fold"/>
</dbReference>
<proteinExistence type="inferred from homology"/>
<dbReference type="InterPro" id="IPR002018">
    <property type="entry name" value="CarbesteraseB"/>
</dbReference>
<dbReference type="PANTHER" id="PTHR43142">
    <property type="entry name" value="CARBOXYLIC ESTER HYDROLASE"/>
    <property type="match status" value="1"/>
</dbReference>
<dbReference type="OrthoDB" id="6846267at2759"/>
<dbReference type="KEGG" id="slb:AWJ20_2242"/>
<evidence type="ECO:0000256" key="6">
    <source>
        <dbReference type="RuleBase" id="RU361235"/>
    </source>
</evidence>
<dbReference type="EC" id="3.1.1.-" evidence="6"/>
<feature type="domain" description="Carboxylesterase type B" evidence="7">
    <location>
        <begin position="20"/>
        <end position="490"/>
    </location>
</feature>
<dbReference type="RefSeq" id="XP_018737114.1">
    <property type="nucleotide sequence ID" value="XM_018879174.1"/>
</dbReference>
<evidence type="ECO:0000313" key="8">
    <source>
        <dbReference type="EMBL" id="ANB14637.1"/>
    </source>
</evidence>
<evidence type="ECO:0000256" key="3">
    <source>
        <dbReference type="ARBA" id="ARBA00022801"/>
    </source>
</evidence>
<name>A0A161HM45_9ASCO</name>
<keyword evidence="5" id="KW-0443">Lipid metabolism</keyword>
<evidence type="ECO:0000256" key="4">
    <source>
        <dbReference type="ARBA" id="ARBA00022963"/>
    </source>
</evidence>
<dbReference type="InterPro" id="IPR019826">
    <property type="entry name" value="Carboxylesterase_B_AS"/>
</dbReference>
<evidence type="ECO:0000256" key="2">
    <source>
        <dbReference type="ARBA" id="ARBA00005964"/>
    </source>
</evidence>
<dbReference type="SUPFAM" id="SSF53474">
    <property type="entry name" value="alpha/beta-Hydrolases"/>
    <property type="match status" value="1"/>
</dbReference>
<dbReference type="Pfam" id="PF00135">
    <property type="entry name" value="COesterase"/>
    <property type="match status" value="1"/>
</dbReference>
<dbReference type="GeneID" id="30034132"/>
<dbReference type="Gene3D" id="3.40.50.1820">
    <property type="entry name" value="alpha/beta hydrolase"/>
    <property type="match status" value="1"/>
</dbReference>
<keyword evidence="4" id="KW-0442">Lipid degradation</keyword>
<evidence type="ECO:0000313" key="9">
    <source>
        <dbReference type="Proteomes" id="UP000189580"/>
    </source>
</evidence>
<keyword evidence="9" id="KW-1185">Reference proteome</keyword>
<sequence length="537" mass="60883">MTSAPTIKRWEKHQLKFAGQGTLDGIKILEDDESGDVKCYRYTGVRYAQAPVGPLRWRRPQKLSKTYDYTGDYTSFKTVCPQPSLSTISANDDIVYDEDCLFANIWVPGGTPPKEGWPVLYFIHGGFLQVGSPHHYRQADPQDLLAKDSKAKYIIVAAGYRLNLFGFLSSKELLEEDKYNSNFGFWDQRMGMEWVYEHIHHFGGNKDNITVGGLSAGSYSAIFQLAYELYHPEVTQIIKRSLLLSNGLAIQPNTVDKTQDQFDSLLKELDIPKSLSAKEKLEKLRKVPFESLVKAIDGLDRQTFRAITDTYFVSPTLFDDIYSGKFGELVNTSGRSLMSGEVDNEWLIYSLTNAPDTVDELAAKIENYYPRPVTNALIKHYPTPKPDDDDDLQKVFGDIVSDMQVYVSSRLLVNSLAKAGMTTDRVFRYRIAFRGQYLDKYAPPEFRVPHTGDIGIWFYTAFDGITDDEKPLFQQWLEPVAEWITTGTTAKWGTRSITDLRVFNRDGTITITPDDRWDWAMTVGRVVSSALSPGSKL</sequence>
<accession>A0A161HM45</accession>
<gene>
    <name evidence="8" type="ORF">AWJ20_2242</name>
</gene>
<evidence type="ECO:0000256" key="5">
    <source>
        <dbReference type="ARBA" id="ARBA00023098"/>
    </source>
</evidence>
<dbReference type="Proteomes" id="UP000189580">
    <property type="component" value="Chromosome b"/>
</dbReference>
<comment type="similarity">
    <text evidence="2 6">Belongs to the type-B carboxylesterase/lipase family.</text>
</comment>
<comment type="catalytic activity">
    <reaction evidence="1">
        <text>a triacylglycerol + H2O = a diacylglycerol + a fatty acid + H(+)</text>
        <dbReference type="Rhea" id="RHEA:12044"/>
        <dbReference type="ChEBI" id="CHEBI:15377"/>
        <dbReference type="ChEBI" id="CHEBI:15378"/>
        <dbReference type="ChEBI" id="CHEBI:17855"/>
        <dbReference type="ChEBI" id="CHEBI:18035"/>
        <dbReference type="ChEBI" id="CHEBI:28868"/>
        <dbReference type="EC" id="3.1.1.3"/>
    </reaction>
</comment>
<dbReference type="AlphaFoldDB" id="A0A161HM45"/>
<organism evidence="8 9">
    <name type="scientific">Sugiyamaella lignohabitans</name>
    <dbReference type="NCBI Taxonomy" id="796027"/>
    <lineage>
        <taxon>Eukaryota</taxon>
        <taxon>Fungi</taxon>
        <taxon>Dikarya</taxon>
        <taxon>Ascomycota</taxon>
        <taxon>Saccharomycotina</taxon>
        <taxon>Dipodascomycetes</taxon>
        <taxon>Dipodascales</taxon>
        <taxon>Trichomonascaceae</taxon>
        <taxon>Sugiyamaella</taxon>
    </lineage>
</organism>